<gene>
    <name evidence="1" type="ORF">Metlim_1248</name>
</gene>
<accession>H1Z190</accession>
<name>H1Z190_9EURY</name>
<organism evidence="1 2">
    <name type="scientific">Methanoplanus limicola DSM 2279</name>
    <dbReference type="NCBI Taxonomy" id="937775"/>
    <lineage>
        <taxon>Archaea</taxon>
        <taxon>Methanobacteriati</taxon>
        <taxon>Methanobacteriota</taxon>
        <taxon>Stenosarchaea group</taxon>
        <taxon>Methanomicrobia</taxon>
        <taxon>Methanomicrobiales</taxon>
        <taxon>Methanomicrobiaceae</taxon>
        <taxon>Methanoplanus</taxon>
    </lineage>
</organism>
<evidence type="ECO:0000313" key="2">
    <source>
        <dbReference type="Proteomes" id="UP000005741"/>
    </source>
</evidence>
<sequence length="51" mass="5753">MLLFILALGFLAVLSASLFLWGYHEGKSAGIRQYRKECSECALSHGRQQHD</sequence>
<dbReference type="EMBL" id="CM001436">
    <property type="protein sequence ID" value="EHQ35357.1"/>
    <property type="molecule type" value="Genomic_DNA"/>
</dbReference>
<reference evidence="1 2" key="1">
    <citation type="submission" date="2011-10" db="EMBL/GenBank/DDBJ databases">
        <title>The Improved High-Quality Draft genome of Methanoplanus limicola DSM 2279.</title>
        <authorList>
            <consortium name="US DOE Joint Genome Institute (JGI-PGF)"/>
            <person name="Lucas S."/>
            <person name="Copeland A."/>
            <person name="Lapidus A."/>
            <person name="Glavina del Rio T."/>
            <person name="Dalin E."/>
            <person name="Tice H."/>
            <person name="Bruce D."/>
            <person name="Goodwin L."/>
            <person name="Pitluck S."/>
            <person name="Peters L."/>
            <person name="Mikhailova N."/>
            <person name="Lu M."/>
            <person name="Kyrpides N."/>
            <person name="Mavromatis K."/>
            <person name="Ivanova N."/>
            <person name="Markowitz V."/>
            <person name="Cheng J.-F."/>
            <person name="Hugenholtz P."/>
            <person name="Woyke T."/>
            <person name="Wu D."/>
            <person name="Wirth R."/>
            <person name="Brambilla E.-M."/>
            <person name="Klenk H.-P."/>
            <person name="Eisen J.A."/>
        </authorList>
    </citation>
    <scope>NUCLEOTIDE SEQUENCE [LARGE SCALE GENOMIC DNA]</scope>
    <source>
        <strain evidence="1 2">DSM 2279</strain>
    </source>
</reference>
<dbReference type="STRING" id="937775.Metlim_1248"/>
<proteinExistence type="predicted"/>
<dbReference type="InParanoid" id="H1Z190"/>
<dbReference type="AlphaFoldDB" id="H1Z190"/>
<evidence type="ECO:0000313" key="1">
    <source>
        <dbReference type="EMBL" id="EHQ35357.1"/>
    </source>
</evidence>
<protein>
    <submittedName>
        <fullName evidence="1">Uncharacterized protein</fullName>
    </submittedName>
</protein>
<keyword evidence="2" id="KW-1185">Reference proteome</keyword>
<dbReference type="Proteomes" id="UP000005741">
    <property type="component" value="Chromosome"/>
</dbReference>
<dbReference type="HOGENOM" id="CLU_3094112_0_0_2"/>